<keyword evidence="2" id="KW-0812">Transmembrane</keyword>
<keyword evidence="2" id="KW-1133">Transmembrane helix</keyword>
<organism evidence="3 4">
    <name type="scientific">Streptomyces finlayi</name>
    <dbReference type="NCBI Taxonomy" id="67296"/>
    <lineage>
        <taxon>Bacteria</taxon>
        <taxon>Bacillati</taxon>
        <taxon>Actinomycetota</taxon>
        <taxon>Actinomycetes</taxon>
        <taxon>Kitasatosporales</taxon>
        <taxon>Streptomycetaceae</taxon>
        <taxon>Streptomyces</taxon>
    </lineage>
</organism>
<accession>A0A918WW73</accession>
<keyword evidence="2" id="KW-0472">Membrane</keyword>
<evidence type="ECO:0008006" key="5">
    <source>
        <dbReference type="Google" id="ProtNLM"/>
    </source>
</evidence>
<proteinExistence type="predicted"/>
<reference evidence="3" key="2">
    <citation type="submission" date="2020-09" db="EMBL/GenBank/DDBJ databases">
        <authorList>
            <person name="Sun Q."/>
            <person name="Ohkuma M."/>
        </authorList>
    </citation>
    <scope>NUCLEOTIDE SEQUENCE</scope>
    <source>
        <strain evidence="3">JCM 4637</strain>
    </source>
</reference>
<comment type="caution">
    <text evidence="3">The sequence shown here is derived from an EMBL/GenBank/DDBJ whole genome shotgun (WGS) entry which is preliminary data.</text>
</comment>
<feature type="region of interest" description="Disordered" evidence="1">
    <location>
        <begin position="1"/>
        <end position="49"/>
    </location>
</feature>
<protein>
    <recommendedName>
        <fullName evidence="5">DUF1049 domain-containing protein</fullName>
    </recommendedName>
</protein>
<dbReference type="EMBL" id="BMVC01000004">
    <property type="protein sequence ID" value="GHC89620.1"/>
    <property type="molecule type" value="Genomic_DNA"/>
</dbReference>
<feature type="transmembrane region" description="Helical" evidence="2">
    <location>
        <begin position="86"/>
        <end position="106"/>
    </location>
</feature>
<evidence type="ECO:0000256" key="2">
    <source>
        <dbReference type="SAM" id="Phobius"/>
    </source>
</evidence>
<dbReference type="AlphaFoldDB" id="A0A918WW73"/>
<reference evidence="3" key="1">
    <citation type="journal article" date="2014" name="Int. J. Syst. Evol. Microbiol.">
        <title>Complete genome sequence of Corynebacterium casei LMG S-19264T (=DSM 44701T), isolated from a smear-ripened cheese.</title>
        <authorList>
            <consortium name="US DOE Joint Genome Institute (JGI-PGF)"/>
            <person name="Walter F."/>
            <person name="Albersmeier A."/>
            <person name="Kalinowski J."/>
            <person name="Ruckert C."/>
        </authorList>
    </citation>
    <scope>NUCLEOTIDE SEQUENCE</scope>
    <source>
        <strain evidence="3">JCM 4637</strain>
    </source>
</reference>
<feature type="transmembrane region" description="Helical" evidence="2">
    <location>
        <begin position="54"/>
        <end position="74"/>
    </location>
</feature>
<evidence type="ECO:0000313" key="3">
    <source>
        <dbReference type="EMBL" id="GHC89620.1"/>
    </source>
</evidence>
<feature type="compositionally biased region" description="Basic and acidic residues" evidence="1">
    <location>
        <begin position="12"/>
        <end position="32"/>
    </location>
</feature>
<gene>
    <name evidence="3" type="ORF">GCM10010334_22920</name>
</gene>
<evidence type="ECO:0000313" key="4">
    <source>
        <dbReference type="Proteomes" id="UP000638353"/>
    </source>
</evidence>
<dbReference type="Proteomes" id="UP000638353">
    <property type="component" value="Unassembled WGS sequence"/>
</dbReference>
<sequence>MAAKAPPAGRVDVPERRARESLGTHGPADRPTENAMPQNDGAPRTRRPNVSPRLVAGVLLVALAIWFVLINNRSVRIHFWIPWAEAPMWFVLGATFLAGAATTWLFQLRKK</sequence>
<name>A0A918WW73_9ACTN</name>
<evidence type="ECO:0000256" key="1">
    <source>
        <dbReference type="SAM" id="MobiDB-lite"/>
    </source>
</evidence>